<dbReference type="InterPro" id="IPR005467">
    <property type="entry name" value="His_kinase_dom"/>
</dbReference>
<dbReference type="OrthoDB" id="9804645at2"/>
<evidence type="ECO:0000256" key="1">
    <source>
        <dbReference type="ARBA" id="ARBA00000085"/>
    </source>
</evidence>
<dbReference type="STRING" id="391625.PPSIR1_40290"/>
<keyword evidence="3" id="KW-0597">Phosphoprotein</keyword>
<evidence type="ECO:0000313" key="9">
    <source>
        <dbReference type="Proteomes" id="UP000005801"/>
    </source>
</evidence>
<evidence type="ECO:0000256" key="2">
    <source>
        <dbReference type="ARBA" id="ARBA00012438"/>
    </source>
</evidence>
<dbReference type="PROSITE" id="PS50109">
    <property type="entry name" value="HIS_KIN"/>
    <property type="match status" value="1"/>
</dbReference>
<dbReference type="SMART" id="SM00388">
    <property type="entry name" value="HisKA"/>
    <property type="match status" value="1"/>
</dbReference>
<evidence type="ECO:0000256" key="5">
    <source>
        <dbReference type="ARBA" id="ARBA00022777"/>
    </source>
</evidence>
<dbReference type="InterPro" id="IPR004358">
    <property type="entry name" value="Sig_transdc_His_kin-like_C"/>
</dbReference>
<evidence type="ECO:0000313" key="8">
    <source>
        <dbReference type="EMBL" id="EDM81260.1"/>
    </source>
</evidence>
<dbReference type="eggNOG" id="COG2205">
    <property type="taxonomic scope" value="Bacteria"/>
</dbReference>
<dbReference type="EC" id="2.7.13.3" evidence="2"/>
<keyword evidence="4" id="KW-0808">Transferase</keyword>
<comment type="caution">
    <text evidence="8">The sequence shown here is derived from an EMBL/GenBank/DDBJ whole genome shotgun (WGS) entry which is preliminary data.</text>
</comment>
<reference evidence="8 9" key="1">
    <citation type="submission" date="2007-06" db="EMBL/GenBank/DDBJ databases">
        <authorList>
            <person name="Shimkets L."/>
            <person name="Ferriera S."/>
            <person name="Johnson J."/>
            <person name="Kravitz S."/>
            <person name="Beeson K."/>
            <person name="Sutton G."/>
            <person name="Rogers Y.-H."/>
            <person name="Friedman R."/>
            <person name="Frazier M."/>
            <person name="Venter J.C."/>
        </authorList>
    </citation>
    <scope>NUCLEOTIDE SEQUENCE [LARGE SCALE GENOMIC DNA]</scope>
    <source>
        <strain evidence="8 9">SIR-1</strain>
    </source>
</reference>
<evidence type="ECO:0000259" key="7">
    <source>
        <dbReference type="PROSITE" id="PS50109"/>
    </source>
</evidence>
<dbReference type="InterPro" id="IPR036890">
    <property type="entry name" value="HATPase_C_sf"/>
</dbReference>
<gene>
    <name evidence="8" type="ORF">PPSIR1_40290</name>
</gene>
<keyword evidence="5 8" id="KW-0418">Kinase</keyword>
<dbReference type="SMART" id="SM00387">
    <property type="entry name" value="HATPase_c"/>
    <property type="match status" value="1"/>
</dbReference>
<evidence type="ECO:0000256" key="6">
    <source>
        <dbReference type="SAM" id="Phobius"/>
    </source>
</evidence>
<accession>A6FYI8</accession>
<dbReference type="InterPro" id="IPR003661">
    <property type="entry name" value="HisK_dim/P_dom"/>
</dbReference>
<feature type="domain" description="Histidine kinase" evidence="7">
    <location>
        <begin position="89"/>
        <end position="309"/>
    </location>
</feature>
<dbReference type="Gene3D" id="3.30.565.10">
    <property type="entry name" value="Histidine kinase-like ATPase, C-terminal domain"/>
    <property type="match status" value="1"/>
</dbReference>
<dbReference type="FunFam" id="3.30.565.10:FF:000006">
    <property type="entry name" value="Sensor histidine kinase WalK"/>
    <property type="match status" value="1"/>
</dbReference>
<dbReference type="InterPro" id="IPR036097">
    <property type="entry name" value="HisK_dim/P_sf"/>
</dbReference>
<dbReference type="GO" id="GO:0000155">
    <property type="term" value="F:phosphorelay sensor kinase activity"/>
    <property type="evidence" value="ECO:0007669"/>
    <property type="project" value="InterPro"/>
</dbReference>
<dbReference type="Pfam" id="PF02518">
    <property type="entry name" value="HATPase_c"/>
    <property type="match status" value="1"/>
</dbReference>
<dbReference type="AlphaFoldDB" id="A6FYI8"/>
<keyword evidence="6" id="KW-0472">Membrane</keyword>
<comment type="catalytic activity">
    <reaction evidence="1">
        <text>ATP + protein L-histidine = ADP + protein N-phospho-L-histidine.</text>
        <dbReference type="EC" id="2.7.13.3"/>
    </reaction>
</comment>
<dbReference type="PANTHER" id="PTHR43547:SF2">
    <property type="entry name" value="HYBRID SIGNAL TRANSDUCTION HISTIDINE KINASE C"/>
    <property type="match status" value="1"/>
</dbReference>
<evidence type="ECO:0000256" key="4">
    <source>
        <dbReference type="ARBA" id="ARBA00022679"/>
    </source>
</evidence>
<feature type="transmembrane region" description="Helical" evidence="6">
    <location>
        <begin position="12"/>
        <end position="35"/>
    </location>
</feature>
<dbReference type="SUPFAM" id="SSF47384">
    <property type="entry name" value="Homodimeric domain of signal transducing histidine kinase"/>
    <property type="match status" value="1"/>
</dbReference>
<dbReference type="Gene3D" id="1.10.287.130">
    <property type="match status" value="1"/>
</dbReference>
<keyword evidence="9" id="KW-1185">Reference proteome</keyword>
<dbReference type="SUPFAM" id="SSF55874">
    <property type="entry name" value="ATPase domain of HSP90 chaperone/DNA topoisomerase II/histidine kinase"/>
    <property type="match status" value="1"/>
</dbReference>
<protein>
    <recommendedName>
        <fullName evidence="2">histidine kinase</fullName>
        <ecNumber evidence="2">2.7.13.3</ecNumber>
    </recommendedName>
</protein>
<organism evidence="8 9">
    <name type="scientific">Plesiocystis pacifica SIR-1</name>
    <dbReference type="NCBI Taxonomy" id="391625"/>
    <lineage>
        <taxon>Bacteria</taxon>
        <taxon>Pseudomonadati</taxon>
        <taxon>Myxococcota</taxon>
        <taxon>Polyangia</taxon>
        <taxon>Nannocystales</taxon>
        <taxon>Nannocystaceae</taxon>
        <taxon>Plesiocystis</taxon>
    </lineage>
</organism>
<evidence type="ECO:0000256" key="3">
    <source>
        <dbReference type="ARBA" id="ARBA00022553"/>
    </source>
</evidence>
<dbReference type="RefSeq" id="WP_006969537.1">
    <property type="nucleotide sequence ID" value="NZ_ABCS01000004.1"/>
</dbReference>
<proteinExistence type="predicted"/>
<keyword evidence="6" id="KW-0812">Transmembrane</keyword>
<dbReference type="InterPro" id="IPR003594">
    <property type="entry name" value="HATPase_dom"/>
</dbReference>
<dbReference type="PRINTS" id="PR00344">
    <property type="entry name" value="BCTRLSENSOR"/>
</dbReference>
<sequence length="311" mass="34255">MVTPKIRSISLPIILSSIAVMLTIALLVGWIGVIVQNMEMVQANLAGNMWLLVGGIVSYVLVLSVIVLFTVFLIREIREVRRQTSFIDSVTHELKTPLASLRLAAETLARPQLAPDRREQLRVMMLEDVSRLVALVDGILDASRIAGGDVEPGEVDEVSLHELSSEIVRELTTRHKIPTGSVELDLEPELSLFVDPHALRTVLSNLVDNAIKYSQGEPWVRVRAHRRTSDKQVEIAVSDRGIGIDKADLNRVFDRFYRAPAEAVRSRHGTGLGLFVVSAMVRGMGGRVEVSSPGPGQGTTFRVLLPIRYAS</sequence>
<name>A6FYI8_9BACT</name>
<dbReference type="EMBL" id="ABCS01000004">
    <property type="protein sequence ID" value="EDM81260.1"/>
    <property type="molecule type" value="Genomic_DNA"/>
</dbReference>
<keyword evidence="6" id="KW-1133">Transmembrane helix</keyword>
<dbReference type="PANTHER" id="PTHR43547">
    <property type="entry name" value="TWO-COMPONENT HISTIDINE KINASE"/>
    <property type="match status" value="1"/>
</dbReference>
<dbReference type="Pfam" id="PF00512">
    <property type="entry name" value="HisKA"/>
    <property type="match status" value="1"/>
</dbReference>
<dbReference type="Proteomes" id="UP000005801">
    <property type="component" value="Unassembled WGS sequence"/>
</dbReference>
<dbReference type="CDD" id="cd00082">
    <property type="entry name" value="HisKA"/>
    <property type="match status" value="1"/>
</dbReference>
<feature type="transmembrane region" description="Helical" evidence="6">
    <location>
        <begin position="47"/>
        <end position="74"/>
    </location>
</feature>